<dbReference type="NCBIfam" id="TIGR02063">
    <property type="entry name" value="RNase_R"/>
    <property type="match status" value="1"/>
</dbReference>
<sequence>MTKNKSGKKGNKEKKEKKDKGKSKRMRKEAMIQATISVFQSSPKEPFNYKQISKIIGLESQVQKLQVADILYDLAAEDIITEIDRGRYRLNGLGTVAVGLFMRRSNGKNSFIPEDGGSPVFVAERNSGHAMDGDKVKVQLFAKRKGAEPEGEVVEILETKERTYVGKLQVSGSFAFLITENKTLANDIFIPKEKLNGGKNGDKAVVRIIEWPENAKNPLGEVIDVLGAAGQNTAEMHAILAEFGLPYKYPVSVEKAADKIPDKVSEEEIAQREDYRNILTFTIDPKDAKDFDDALSAQRLENGNWEVGVHIADVTYYVKQDSLIDKEAVNRATSVYLVDRTIPMLPERLCNQICSLRPDEEKLCFSAIFELDENAEVKNSRICRTVIKSDRRFAYEEAQEVIETGEGDCKEAILALNELAKKLREKRFKNGAINFDRYEVKFEIDENGKPIRVYFKESKEANKLIEEFMLLANRTVAEFIGRPPRGKAKKTFVYRIHELPDPNKMENFASFIRRFGYKLKTEGNKGEISKGINSLLDSVQGKPEENLIETVAIRAMQKAKYSTDNVGHYGLAFDYYTHFTSPIRRYPDMMVHRLLERYLAGGRSVIKSKYEELCDHCSEMEQVAANAERASIKYKQVEFMSDKLGMVFDGVISGVTEWGLYVELNENKCEGLVPIRDLDDDYYEFDEKNYCLIGRRKKRKYQLGDSITIKVAQANLERKQLDFLLME</sequence>
<evidence type="ECO:0000313" key="11">
    <source>
        <dbReference type="EMBL" id="SEF85621.1"/>
    </source>
</evidence>
<dbReference type="GO" id="GO:0008859">
    <property type="term" value="F:exoribonuclease II activity"/>
    <property type="evidence" value="ECO:0007669"/>
    <property type="project" value="UniProtKB-UniRule"/>
</dbReference>
<dbReference type="PANTHER" id="PTHR23355">
    <property type="entry name" value="RIBONUCLEASE"/>
    <property type="match status" value="1"/>
</dbReference>
<dbReference type="Pfam" id="PF00575">
    <property type="entry name" value="S1"/>
    <property type="match status" value="1"/>
</dbReference>
<keyword evidence="4 8" id="KW-0540">Nuclease</keyword>
<organism evidence="11 12">
    <name type="scientific">Parabacteroides chinchillae</name>
    <dbReference type="NCBI Taxonomy" id="871327"/>
    <lineage>
        <taxon>Bacteria</taxon>
        <taxon>Pseudomonadati</taxon>
        <taxon>Bacteroidota</taxon>
        <taxon>Bacteroidia</taxon>
        <taxon>Bacteroidales</taxon>
        <taxon>Tannerellaceae</taxon>
        <taxon>Parabacteroides</taxon>
    </lineage>
</organism>
<evidence type="ECO:0000256" key="8">
    <source>
        <dbReference type="HAMAP-Rule" id="MF_01895"/>
    </source>
</evidence>
<comment type="similarity">
    <text evidence="8">Belongs to the RNR ribonuclease family. RNase R subfamily.</text>
</comment>
<evidence type="ECO:0000259" key="10">
    <source>
        <dbReference type="PROSITE" id="PS50126"/>
    </source>
</evidence>
<keyword evidence="5 8" id="KW-0378">Hydrolase</keyword>
<feature type="region of interest" description="Disordered" evidence="9">
    <location>
        <begin position="1"/>
        <end position="28"/>
    </location>
</feature>
<keyword evidence="12" id="KW-1185">Reference proteome</keyword>
<dbReference type="InterPro" id="IPR011805">
    <property type="entry name" value="RNase_R"/>
</dbReference>
<dbReference type="GO" id="GO:0003723">
    <property type="term" value="F:RNA binding"/>
    <property type="evidence" value="ECO:0007669"/>
    <property type="project" value="UniProtKB-UniRule"/>
</dbReference>
<dbReference type="Gene3D" id="2.40.50.140">
    <property type="entry name" value="Nucleic acid-binding proteins"/>
    <property type="match status" value="3"/>
</dbReference>
<evidence type="ECO:0000256" key="7">
    <source>
        <dbReference type="ARBA" id="ARBA00022884"/>
    </source>
</evidence>
<evidence type="ECO:0000256" key="1">
    <source>
        <dbReference type="ARBA" id="ARBA00001849"/>
    </source>
</evidence>
<dbReference type="NCBIfam" id="TIGR00358">
    <property type="entry name" value="3_prime_RNase"/>
    <property type="match status" value="1"/>
</dbReference>
<evidence type="ECO:0000313" key="12">
    <source>
        <dbReference type="Proteomes" id="UP000236725"/>
    </source>
</evidence>
<reference evidence="11 12" key="1">
    <citation type="submission" date="2016-10" db="EMBL/GenBank/DDBJ databases">
        <authorList>
            <person name="Varghese N."/>
            <person name="Submissions S."/>
        </authorList>
    </citation>
    <scope>NUCLEOTIDE SEQUENCE [LARGE SCALE GENOMIC DNA]</scope>
    <source>
        <strain evidence="11 12">DSM 29073</strain>
    </source>
</reference>
<proteinExistence type="inferred from homology"/>
<dbReference type="PROSITE" id="PS50126">
    <property type="entry name" value="S1"/>
    <property type="match status" value="1"/>
</dbReference>
<comment type="subcellular location">
    <subcellularLocation>
        <location evidence="2 8">Cytoplasm</location>
    </subcellularLocation>
</comment>
<dbReference type="Pfam" id="PF17876">
    <property type="entry name" value="CSD2"/>
    <property type="match status" value="1"/>
</dbReference>
<keyword evidence="6 8" id="KW-0269">Exonuclease</keyword>
<evidence type="ECO:0000256" key="4">
    <source>
        <dbReference type="ARBA" id="ARBA00022722"/>
    </source>
</evidence>
<dbReference type="InterPro" id="IPR050180">
    <property type="entry name" value="RNR_Ribonuclease"/>
</dbReference>
<evidence type="ECO:0000256" key="3">
    <source>
        <dbReference type="ARBA" id="ARBA00022490"/>
    </source>
</evidence>
<dbReference type="EMBL" id="FNVS01000008">
    <property type="protein sequence ID" value="SEF85621.1"/>
    <property type="molecule type" value="Genomic_DNA"/>
</dbReference>
<evidence type="ECO:0000256" key="2">
    <source>
        <dbReference type="ARBA" id="ARBA00004496"/>
    </source>
</evidence>
<dbReference type="PROSITE" id="PS01175">
    <property type="entry name" value="RIBONUCLEASE_II"/>
    <property type="match status" value="1"/>
</dbReference>
<dbReference type="PANTHER" id="PTHR23355:SF9">
    <property type="entry name" value="DIS3-LIKE EXONUCLEASE 2"/>
    <property type="match status" value="1"/>
</dbReference>
<dbReference type="Proteomes" id="UP000236725">
    <property type="component" value="Unassembled WGS sequence"/>
</dbReference>
<comment type="catalytic activity">
    <reaction evidence="1 8">
        <text>Exonucleolytic cleavage in the 3'- to 5'-direction to yield nucleoside 5'-phosphates.</text>
        <dbReference type="EC" id="3.1.13.1"/>
    </reaction>
</comment>
<dbReference type="Pfam" id="PF00773">
    <property type="entry name" value="RNB"/>
    <property type="match status" value="1"/>
</dbReference>
<dbReference type="InterPro" id="IPR001900">
    <property type="entry name" value="RNase_II/R"/>
</dbReference>
<dbReference type="InterPro" id="IPR040476">
    <property type="entry name" value="CSD2"/>
</dbReference>
<dbReference type="GO" id="GO:0005829">
    <property type="term" value="C:cytosol"/>
    <property type="evidence" value="ECO:0007669"/>
    <property type="project" value="TreeGrafter"/>
</dbReference>
<dbReference type="InterPro" id="IPR012340">
    <property type="entry name" value="NA-bd_OB-fold"/>
</dbReference>
<keyword evidence="3 8" id="KW-0963">Cytoplasm</keyword>
<dbReference type="InterPro" id="IPR013223">
    <property type="entry name" value="RNase_B_OB_dom"/>
</dbReference>
<dbReference type="HAMAP" id="MF_01895">
    <property type="entry name" value="RNase_R"/>
    <property type="match status" value="1"/>
</dbReference>
<dbReference type="SMART" id="SM00955">
    <property type="entry name" value="RNB"/>
    <property type="match status" value="1"/>
</dbReference>
<evidence type="ECO:0000256" key="9">
    <source>
        <dbReference type="SAM" id="MobiDB-lite"/>
    </source>
</evidence>
<protein>
    <recommendedName>
        <fullName evidence="8">Ribonuclease R</fullName>
        <shortName evidence="8">RNase R</shortName>
        <ecNumber evidence="8">3.1.13.1</ecNumber>
    </recommendedName>
</protein>
<feature type="compositionally biased region" description="Basic residues" evidence="9">
    <location>
        <begin position="1"/>
        <end position="12"/>
    </location>
</feature>
<dbReference type="AlphaFoldDB" id="A0A8G2BWB5"/>
<gene>
    <name evidence="8" type="primary">rnr</name>
    <name evidence="11" type="ORF">SAMN05444001_10881</name>
</gene>
<keyword evidence="7 8" id="KW-0694">RNA-binding</keyword>
<evidence type="ECO:0000256" key="5">
    <source>
        <dbReference type="ARBA" id="ARBA00022801"/>
    </source>
</evidence>
<accession>A0A8G2BWB5</accession>
<dbReference type="InterPro" id="IPR004476">
    <property type="entry name" value="RNase_II/RNase_R"/>
</dbReference>
<evidence type="ECO:0000256" key="6">
    <source>
        <dbReference type="ARBA" id="ARBA00022839"/>
    </source>
</evidence>
<dbReference type="EC" id="3.1.13.1" evidence="8"/>
<feature type="domain" description="S1 motif" evidence="10">
    <location>
        <begin position="645"/>
        <end position="726"/>
    </location>
</feature>
<dbReference type="CDD" id="cd04471">
    <property type="entry name" value="S1_RNase_R"/>
    <property type="match status" value="1"/>
</dbReference>
<name>A0A8G2BWB5_9BACT</name>
<comment type="function">
    <text evidence="8">3'-5' exoribonuclease that releases 5'-nucleoside monophosphates and is involved in maturation of structured RNAs.</text>
</comment>
<dbReference type="SUPFAM" id="SSF50249">
    <property type="entry name" value="Nucleic acid-binding proteins"/>
    <property type="match status" value="3"/>
</dbReference>
<dbReference type="RefSeq" id="WP_103983282.1">
    <property type="nucleotide sequence ID" value="NZ_FNVS01000008.1"/>
</dbReference>
<dbReference type="FunFam" id="2.40.50.140:FF:000227">
    <property type="entry name" value="Ribonuclease R"/>
    <property type="match status" value="1"/>
</dbReference>
<comment type="caution">
    <text evidence="11">The sequence shown here is derived from an EMBL/GenBank/DDBJ whole genome shotgun (WGS) entry which is preliminary data.</text>
</comment>
<dbReference type="InterPro" id="IPR003029">
    <property type="entry name" value="S1_domain"/>
</dbReference>
<dbReference type="InterPro" id="IPR022966">
    <property type="entry name" value="RNase_II/R_CS"/>
</dbReference>
<dbReference type="SMART" id="SM00316">
    <property type="entry name" value="S1"/>
    <property type="match status" value="1"/>
</dbReference>
<dbReference type="Pfam" id="PF08206">
    <property type="entry name" value="OB_RNB"/>
    <property type="match status" value="1"/>
</dbReference>
<dbReference type="GO" id="GO:0006402">
    <property type="term" value="P:mRNA catabolic process"/>
    <property type="evidence" value="ECO:0007669"/>
    <property type="project" value="TreeGrafter"/>
</dbReference>